<evidence type="ECO:0000313" key="3">
    <source>
        <dbReference type="Proteomes" id="UP000693738"/>
    </source>
</evidence>
<name>A0A8J2IGQ7_FUSEQ</name>
<feature type="compositionally biased region" description="Basic residues" evidence="1">
    <location>
        <begin position="72"/>
        <end position="87"/>
    </location>
</feature>
<feature type="compositionally biased region" description="Polar residues" evidence="1">
    <location>
        <begin position="278"/>
        <end position="290"/>
    </location>
</feature>
<reference evidence="2" key="1">
    <citation type="submission" date="2021-05" db="EMBL/GenBank/DDBJ databases">
        <authorList>
            <person name="Khan N."/>
        </authorList>
    </citation>
    <scope>NUCLEOTIDE SEQUENCE</scope>
</reference>
<feature type="compositionally biased region" description="Low complexity" evidence="1">
    <location>
        <begin position="652"/>
        <end position="670"/>
    </location>
</feature>
<comment type="caution">
    <text evidence="2">The sequence shown here is derived from an EMBL/GenBank/DDBJ whole genome shotgun (WGS) entry which is preliminary data.</text>
</comment>
<protein>
    <submittedName>
        <fullName evidence="2">Uncharacterized protein</fullName>
    </submittedName>
</protein>
<feature type="compositionally biased region" description="Acidic residues" evidence="1">
    <location>
        <begin position="640"/>
        <end position="649"/>
    </location>
</feature>
<feature type="compositionally biased region" description="Low complexity" evidence="1">
    <location>
        <begin position="437"/>
        <end position="450"/>
    </location>
</feature>
<accession>A0A8J2IGQ7</accession>
<sequence length="739" mass="82763">MNWTEGALARHSRRKGWDKDAARQKQYFAKARARKNAPASSKGLVVESFVPDYIPQTERHQDRPSTSSTPAKKQKTPKRKLIHRQHNISRTPRQDSIQGVNLELPKPDGQIDHSPARWTNKNEHESDIARKRRKLLEKGDWTGVSTQKPLMVGFAGQKDRSPGSRGTRKFRQNHRSVLSPHRPGPNDRHNKGTLGRLTHDEMRINIGSQNLRWSRDNNSVRSLATRQDLAAHLGTTSGSTPRLEPISPYQHTPSAQAAMKITTRPRDSNINPDHYDSRNQPSSPLDTAHNTAYGYTGQEVDRREEPKEPRFIVNAHTPIIHQPQPTRKTRSPMLDVGSPGTEENLSTTAVLGAPKLPYARITSEDIRWNLWLNHSAETAPKEPDRMKEADHPPRPVSPGISHFWNSSEDYTQTSTPLRNEALQQESSSILGEPQLQSSESSPSSILASDSVQDETPHPGPELPQMQVVGHLPSVSTAVETCSLSRSPNRGIRESFIKPQSDPVLPVQVNPRMNHKAQDLLDLLTENEERHRASIEKQVDSETMADAEDEDEIWKRFVFDDDPVETKRKAREEATEQTKRDLGLGKTKTLCAIEDALLPSSSAAPQSDVAEPPSEPRDLLANNVTLNMTSDRIEELLGADQDPEMEEDPSSEAAARTDITDTIDSTTAQPSSPQPPQADFKFHQPQLFTGRLAGEVSSNTPSVSLYAPPKSGRRLRKRRDKGRPDFRAMPNYEDDPIEED</sequence>
<feature type="region of interest" description="Disordered" evidence="1">
    <location>
        <begin position="1"/>
        <end position="126"/>
    </location>
</feature>
<dbReference type="EMBL" id="CAJSTJ010000077">
    <property type="protein sequence ID" value="CAG7555987.1"/>
    <property type="molecule type" value="Genomic_DNA"/>
</dbReference>
<feature type="region of interest" description="Disordered" evidence="1">
    <location>
        <begin position="598"/>
        <end position="617"/>
    </location>
</feature>
<feature type="region of interest" description="Disordered" evidence="1">
    <location>
        <begin position="233"/>
        <end position="345"/>
    </location>
</feature>
<dbReference type="Proteomes" id="UP000693738">
    <property type="component" value="Unassembled WGS sequence"/>
</dbReference>
<gene>
    <name evidence="2" type="ORF">FEQUK3_LOCUS1693</name>
</gene>
<proteinExistence type="predicted"/>
<evidence type="ECO:0000256" key="1">
    <source>
        <dbReference type="SAM" id="MobiDB-lite"/>
    </source>
</evidence>
<feature type="region of interest" description="Disordered" evidence="1">
    <location>
        <begin position="633"/>
        <end position="739"/>
    </location>
</feature>
<feature type="compositionally biased region" description="Polar residues" evidence="1">
    <location>
        <begin position="88"/>
        <end position="99"/>
    </location>
</feature>
<dbReference type="AlphaFoldDB" id="A0A8J2IGQ7"/>
<feature type="compositionally biased region" description="Basic residues" evidence="1">
    <location>
        <begin position="710"/>
        <end position="720"/>
    </location>
</feature>
<feature type="compositionally biased region" description="Basic and acidic residues" evidence="1">
    <location>
        <begin position="379"/>
        <end position="393"/>
    </location>
</feature>
<feature type="compositionally biased region" description="Basic and acidic residues" evidence="1">
    <location>
        <begin position="299"/>
        <end position="310"/>
    </location>
</feature>
<feature type="compositionally biased region" description="Basic and acidic residues" evidence="1">
    <location>
        <begin position="105"/>
        <end position="126"/>
    </location>
</feature>
<feature type="compositionally biased region" description="Polar residues" evidence="1">
    <location>
        <begin position="403"/>
        <end position="429"/>
    </location>
</feature>
<evidence type="ECO:0000313" key="2">
    <source>
        <dbReference type="EMBL" id="CAG7555987.1"/>
    </source>
</evidence>
<organism evidence="2 3">
    <name type="scientific">Fusarium equiseti</name>
    <name type="common">Fusarium scirpi</name>
    <dbReference type="NCBI Taxonomy" id="61235"/>
    <lineage>
        <taxon>Eukaryota</taxon>
        <taxon>Fungi</taxon>
        <taxon>Dikarya</taxon>
        <taxon>Ascomycota</taxon>
        <taxon>Pezizomycotina</taxon>
        <taxon>Sordariomycetes</taxon>
        <taxon>Hypocreomycetidae</taxon>
        <taxon>Hypocreales</taxon>
        <taxon>Nectriaceae</taxon>
        <taxon>Fusarium</taxon>
        <taxon>Fusarium incarnatum-equiseti species complex</taxon>
    </lineage>
</organism>
<feature type="region of interest" description="Disordered" evidence="1">
    <location>
        <begin position="379"/>
        <end position="465"/>
    </location>
</feature>
<feature type="region of interest" description="Disordered" evidence="1">
    <location>
        <begin position="154"/>
        <end position="198"/>
    </location>
</feature>